<keyword evidence="1" id="KW-0479">Metal-binding</keyword>
<name>A0A1I5TGW4_9SPHN</name>
<gene>
    <name evidence="2" type="ORF">SAMN04488241_10823</name>
</gene>
<reference evidence="2 3" key="1">
    <citation type="submission" date="2016-10" db="EMBL/GenBank/DDBJ databases">
        <authorList>
            <person name="de Groot N.N."/>
        </authorList>
    </citation>
    <scope>NUCLEOTIDE SEQUENCE [LARGE SCALE GENOMIC DNA]</scope>
    <source>
        <strain evidence="2 3">CGMCC 1.9113</strain>
    </source>
</reference>
<sequence length="287" mass="29805">MTLRAPAWGWSALLGAATAASFGSLPVQLAFAIVAIGMVGMAHGASDLAIVPNERHAVFLVLYGLVATVCLLWWLAEPAVALPAFLIASAIHFGLEDAPGGTVIEKIARGASLVATPAALHSVALADILRLGGISPQTLPAIVGTMVVVGAVTAGGLMFVAFAHGDRRLLAGTTALLILPPLIGFSVGFLILHAVPQTDERRRQLGCADYRAYLRATWPILLAAVMLAGLVGVLLLRRDPSGVRSLFAAIAALAMPHLLVTPWFDRRAASAVRSRATVPIADRLGAS</sequence>
<keyword evidence="2" id="KW-0503">Monooxygenase</keyword>
<evidence type="ECO:0000313" key="3">
    <source>
        <dbReference type="Proteomes" id="UP000199586"/>
    </source>
</evidence>
<dbReference type="GO" id="GO:0005886">
    <property type="term" value="C:plasma membrane"/>
    <property type="evidence" value="ECO:0007669"/>
    <property type="project" value="UniProtKB-SubCell"/>
</dbReference>
<dbReference type="GO" id="GO:0010436">
    <property type="term" value="F:carotenoid dioxygenase activity"/>
    <property type="evidence" value="ECO:0007669"/>
    <property type="project" value="UniProtKB-UniRule"/>
</dbReference>
<dbReference type="Pfam" id="PF15461">
    <property type="entry name" value="BCD"/>
    <property type="match status" value="1"/>
</dbReference>
<keyword evidence="1" id="KW-1133">Transmembrane helix</keyword>
<evidence type="ECO:0000256" key="1">
    <source>
        <dbReference type="HAMAP-Rule" id="MF_02093"/>
    </source>
</evidence>
<comment type="catalytic activity">
    <reaction evidence="1">
        <text>all-trans-beta-carotene + O2 = 2 all-trans-retinal</text>
        <dbReference type="Rhea" id="RHEA:32887"/>
        <dbReference type="ChEBI" id="CHEBI:15379"/>
        <dbReference type="ChEBI" id="CHEBI:17579"/>
        <dbReference type="ChEBI" id="CHEBI:17898"/>
        <dbReference type="EC" id="1.13.11.63"/>
    </reaction>
</comment>
<dbReference type="HAMAP" id="MF_02093">
    <property type="entry name" value="Beta_carotene_diox"/>
    <property type="match status" value="1"/>
</dbReference>
<dbReference type="InterPro" id="IPR022270">
    <property type="entry name" value="Blh_diox"/>
</dbReference>
<dbReference type="EC" id="1.13.11.63" evidence="1"/>
<dbReference type="GO" id="GO:0004497">
    <property type="term" value="F:monooxygenase activity"/>
    <property type="evidence" value="ECO:0007669"/>
    <property type="project" value="UniProtKB-KW"/>
</dbReference>
<dbReference type="AlphaFoldDB" id="A0A1I5TGW4"/>
<feature type="transmembrane region" description="Helical" evidence="1">
    <location>
        <begin position="141"/>
        <end position="163"/>
    </location>
</feature>
<keyword evidence="1" id="KW-1003">Cell membrane</keyword>
<dbReference type="OrthoDB" id="8779153at2"/>
<feature type="transmembrane region" description="Helical" evidence="1">
    <location>
        <begin position="169"/>
        <end position="195"/>
    </location>
</feature>
<protein>
    <recommendedName>
        <fullName evidence="1">Probable beta-carotene 15,15'-dioxygenase</fullName>
        <ecNumber evidence="1">1.13.11.63</ecNumber>
    </recommendedName>
</protein>
<feature type="transmembrane region" description="Helical" evidence="1">
    <location>
        <begin position="57"/>
        <end position="76"/>
    </location>
</feature>
<dbReference type="STRING" id="634430.SAMN04488241_10823"/>
<keyword evidence="1" id="KW-0560">Oxidoreductase</keyword>
<accession>A0A1I5TGW4</accession>
<comment type="cofactor">
    <cofactor evidence="1">
        <name>Fe(2+)</name>
        <dbReference type="ChEBI" id="CHEBI:29033"/>
    </cofactor>
</comment>
<comment type="similarity">
    <text evidence="1">Belongs to the Brp/Blh beta-carotene diooxygenase family.</text>
</comment>
<keyword evidence="1" id="KW-0472">Membrane</keyword>
<keyword evidence="3" id="KW-1185">Reference proteome</keyword>
<proteinExistence type="inferred from homology"/>
<keyword evidence="1" id="KW-0408">Iron</keyword>
<keyword evidence="1" id="KW-0812">Transmembrane</keyword>
<dbReference type="GO" id="GO:0005506">
    <property type="term" value="F:iron ion binding"/>
    <property type="evidence" value="ECO:0007669"/>
    <property type="project" value="UniProtKB-UniRule"/>
</dbReference>
<dbReference type="Proteomes" id="UP000199586">
    <property type="component" value="Unassembled WGS sequence"/>
</dbReference>
<dbReference type="NCBIfam" id="TIGR03753">
    <property type="entry name" value="blh_monoox"/>
    <property type="match status" value="1"/>
</dbReference>
<dbReference type="EMBL" id="FOXP01000008">
    <property type="protein sequence ID" value="SFP82265.1"/>
    <property type="molecule type" value="Genomic_DNA"/>
</dbReference>
<keyword evidence="1" id="KW-0223">Dioxygenase</keyword>
<dbReference type="GO" id="GO:0016121">
    <property type="term" value="P:carotene catabolic process"/>
    <property type="evidence" value="ECO:0007669"/>
    <property type="project" value="UniProtKB-UniRule"/>
</dbReference>
<organism evidence="2 3">
    <name type="scientific">Sphingomonas rubra</name>
    <dbReference type="NCBI Taxonomy" id="634430"/>
    <lineage>
        <taxon>Bacteria</taxon>
        <taxon>Pseudomonadati</taxon>
        <taxon>Pseudomonadota</taxon>
        <taxon>Alphaproteobacteria</taxon>
        <taxon>Sphingomonadales</taxon>
        <taxon>Sphingomonadaceae</taxon>
        <taxon>Sphingomonas</taxon>
    </lineage>
</organism>
<comment type="subcellular location">
    <subcellularLocation>
        <location evidence="1">Cell membrane</location>
        <topology evidence="1">Multi-pass membrane protein</topology>
    </subcellularLocation>
</comment>
<comment type="caution">
    <text evidence="1">Lacks conserved residue(s) required for the propagation of feature annotation.</text>
</comment>
<dbReference type="RefSeq" id="WP_093333671.1">
    <property type="nucleotide sequence ID" value="NZ_FOXP01000008.1"/>
</dbReference>
<evidence type="ECO:0000313" key="2">
    <source>
        <dbReference type="EMBL" id="SFP82265.1"/>
    </source>
</evidence>
<feature type="transmembrane region" description="Helical" evidence="1">
    <location>
        <begin position="216"/>
        <end position="236"/>
    </location>
</feature>
<comment type="function">
    <text evidence="1">Catalyzes the cleavage of beta-carotene at its central double bond (15,15') to yield two molecules of all-trans-retinal.</text>
</comment>
<dbReference type="GO" id="GO:0003834">
    <property type="term" value="F:beta-carotene 15,15'-dioxygenase activity"/>
    <property type="evidence" value="ECO:0007669"/>
    <property type="project" value="UniProtKB-EC"/>
</dbReference>
<feature type="transmembrane region" description="Helical" evidence="1">
    <location>
        <begin position="242"/>
        <end position="264"/>
    </location>
</feature>